<accession>A0A9X2B793</accession>
<evidence type="ECO:0000313" key="3">
    <source>
        <dbReference type="Proteomes" id="UP001139347"/>
    </source>
</evidence>
<evidence type="ECO:0000259" key="1">
    <source>
        <dbReference type="Pfam" id="PF00561"/>
    </source>
</evidence>
<gene>
    <name evidence="2" type="ORF">MUG84_23750</name>
</gene>
<evidence type="ECO:0000313" key="2">
    <source>
        <dbReference type="EMBL" id="MCJ8014702.1"/>
    </source>
</evidence>
<dbReference type="RefSeq" id="WP_244729845.1">
    <property type="nucleotide sequence ID" value="NZ_JALIRP010000014.1"/>
</dbReference>
<dbReference type="PANTHER" id="PTHR43433">
    <property type="entry name" value="HYDROLASE, ALPHA/BETA FOLD FAMILY PROTEIN"/>
    <property type="match status" value="1"/>
</dbReference>
<dbReference type="Pfam" id="PF00561">
    <property type="entry name" value="Abhydrolase_1"/>
    <property type="match status" value="1"/>
</dbReference>
<dbReference type="Gene3D" id="3.40.50.1820">
    <property type="entry name" value="alpha/beta hydrolase"/>
    <property type="match status" value="1"/>
</dbReference>
<comment type="caution">
    <text evidence="2">The sequence shown here is derived from an EMBL/GenBank/DDBJ whole genome shotgun (WGS) entry which is preliminary data.</text>
</comment>
<feature type="domain" description="AB hydrolase-1" evidence="1">
    <location>
        <begin position="13"/>
        <end position="122"/>
    </location>
</feature>
<dbReference type="GO" id="GO:0016787">
    <property type="term" value="F:hydrolase activity"/>
    <property type="evidence" value="ECO:0007669"/>
    <property type="project" value="UniProtKB-KW"/>
</dbReference>
<keyword evidence="3" id="KW-1185">Reference proteome</keyword>
<reference evidence="2" key="1">
    <citation type="submission" date="2022-04" db="EMBL/GenBank/DDBJ databases">
        <title>Paenibacillus mangrovi sp. nov., a novel endophytic bacterium isolated from bark of Kandelia candel.</title>
        <authorList>
            <person name="Tuo L."/>
        </authorList>
    </citation>
    <scope>NUCLEOTIDE SEQUENCE</scope>
    <source>
        <strain evidence="2">KQZ6P-2</strain>
    </source>
</reference>
<name>A0A9X2B793_9BACL</name>
<organism evidence="2 3">
    <name type="scientific">Paenibacillus mangrovi</name>
    <dbReference type="NCBI Taxonomy" id="2931978"/>
    <lineage>
        <taxon>Bacteria</taxon>
        <taxon>Bacillati</taxon>
        <taxon>Bacillota</taxon>
        <taxon>Bacilli</taxon>
        <taxon>Bacillales</taxon>
        <taxon>Paenibacillaceae</taxon>
        <taxon>Paenibacillus</taxon>
    </lineage>
</organism>
<sequence length="251" mass="28375">MELHYNVQGSGDPIVLLHSPGVDMRVWKFVVPQLAHTKKVITFDGRGTGQSPSPTKPLDLVHDLLMLLDHLGIEKTVLVGHSMGGQISTDFSLLYPSRVEKLILIAPSLTGFQYSSEFTSWMAQVNAAAPDVEKLTNLSLQGPIYSVTMSGPHCDFLYELTHHYMKKVFTEWKNFEVIWPQPPAIERLHDISADTLFIRGTVEWADIDRVGELFKQVPSIRFVTIDDADHMVPLTHPDELSRQIQKFIENE</sequence>
<dbReference type="InterPro" id="IPR050471">
    <property type="entry name" value="AB_hydrolase"/>
</dbReference>
<dbReference type="PRINTS" id="PR00111">
    <property type="entry name" value="ABHYDROLASE"/>
</dbReference>
<dbReference type="SUPFAM" id="SSF53474">
    <property type="entry name" value="alpha/beta-Hydrolases"/>
    <property type="match status" value="1"/>
</dbReference>
<proteinExistence type="predicted"/>
<dbReference type="InterPro" id="IPR029058">
    <property type="entry name" value="AB_hydrolase_fold"/>
</dbReference>
<dbReference type="EMBL" id="JALIRP010000014">
    <property type="protein sequence ID" value="MCJ8014702.1"/>
    <property type="molecule type" value="Genomic_DNA"/>
</dbReference>
<dbReference type="AlphaFoldDB" id="A0A9X2B793"/>
<protein>
    <submittedName>
        <fullName evidence="2">Alpha/beta hydrolase</fullName>
    </submittedName>
</protein>
<keyword evidence="2" id="KW-0378">Hydrolase</keyword>
<dbReference type="PANTHER" id="PTHR43433:SF5">
    <property type="entry name" value="AB HYDROLASE-1 DOMAIN-CONTAINING PROTEIN"/>
    <property type="match status" value="1"/>
</dbReference>
<dbReference type="InterPro" id="IPR000073">
    <property type="entry name" value="AB_hydrolase_1"/>
</dbReference>
<dbReference type="Proteomes" id="UP001139347">
    <property type="component" value="Unassembled WGS sequence"/>
</dbReference>